<dbReference type="AlphaFoldDB" id="A0A0F8ZC30"/>
<sequence length="92" mass="11179">MHLIYGEDAPRTGRFVDYYKINANKGFLTHTYNLLTLQWIRDHTDDWREKRQCDREIKIAQRKVDYHRKHPNFELATIDKALAKMKRNFKGK</sequence>
<name>A0A0F8ZC30_9ZZZZ</name>
<dbReference type="EMBL" id="LAZR01052218">
    <property type="protein sequence ID" value="KKK83445.1"/>
    <property type="molecule type" value="Genomic_DNA"/>
</dbReference>
<reference evidence="1" key="1">
    <citation type="journal article" date="2015" name="Nature">
        <title>Complex archaea that bridge the gap between prokaryotes and eukaryotes.</title>
        <authorList>
            <person name="Spang A."/>
            <person name="Saw J.H."/>
            <person name="Jorgensen S.L."/>
            <person name="Zaremba-Niedzwiedzka K."/>
            <person name="Martijn J."/>
            <person name="Lind A.E."/>
            <person name="van Eijk R."/>
            <person name="Schleper C."/>
            <person name="Guy L."/>
            <person name="Ettema T.J."/>
        </authorList>
    </citation>
    <scope>NUCLEOTIDE SEQUENCE</scope>
</reference>
<organism evidence="1">
    <name type="scientific">marine sediment metagenome</name>
    <dbReference type="NCBI Taxonomy" id="412755"/>
    <lineage>
        <taxon>unclassified sequences</taxon>
        <taxon>metagenomes</taxon>
        <taxon>ecological metagenomes</taxon>
    </lineage>
</organism>
<evidence type="ECO:0000313" key="1">
    <source>
        <dbReference type="EMBL" id="KKK83445.1"/>
    </source>
</evidence>
<comment type="caution">
    <text evidence="1">The sequence shown here is derived from an EMBL/GenBank/DDBJ whole genome shotgun (WGS) entry which is preliminary data.</text>
</comment>
<accession>A0A0F8ZC30</accession>
<proteinExistence type="predicted"/>
<protein>
    <submittedName>
        <fullName evidence="1">Uncharacterized protein</fullName>
    </submittedName>
</protein>
<gene>
    <name evidence="1" type="ORF">LCGC14_2793300</name>
</gene>